<accession>A0A2P2PUA4</accession>
<evidence type="ECO:0000313" key="2">
    <source>
        <dbReference type="EMBL" id="MBX58310.1"/>
    </source>
</evidence>
<keyword evidence="1" id="KW-1133">Transmembrane helix</keyword>
<feature type="transmembrane region" description="Helical" evidence="1">
    <location>
        <begin position="6"/>
        <end position="22"/>
    </location>
</feature>
<proteinExistence type="predicted"/>
<organism evidence="2">
    <name type="scientific">Rhizophora mucronata</name>
    <name type="common">Asiatic mangrove</name>
    <dbReference type="NCBI Taxonomy" id="61149"/>
    <lineage>
        <taxon>Eukaryota</taxon>
        <taxon>Viridiplantae</taxon>
        <taxon>Streptophyta</taxon>
        <taxon>Embryophyta</taxon>
        <taxon>Tracheophyta</taxon>
        <taxon>Spermatophyta</taxon>
        <taxon>Magnoliopsida</taxon>
        <taxon>eudicotyledons</taxon>
        <taxon>Gunneridae</taxon>
        <taxon>Pentapetalae</taxon>
        <taxon>rosids</taxon>
        <taxon>fabids</taxon>
        <taxon>Malpighiales</taxon>
        <taxon>Rhizophoraceae</taxon>
        <taxon>Rhizophora</taxon>
    </lineage>
</organism>
<keyword evidence="1" id="KW-0472">Membrane</keyword>
<reference evidence="2" key="1">
    <citation type="submission" date="2018-02" db="EMBL/GenBank/DDBJ databases">
        <title>Rhizophora mucronata_Transcriptome.</title>
        <authorList>
            <person name="Meera S.P."/>
            <person name="Sreeshan A."/>
            <person name="Augustine A."/>
        </authorList>
    </citation>
    <scope>NUCLEOTIDE SEQUENCE</scope>
    <source>
        <tissue evidence="2">Leaf</tissue>
    </source>
</reference>
<protein>
    <submittedName>
        <fullName evidence="2">Uncharacterized protein</fullName>
    </submittedName>
</protein>
<dbReference type="AlphaFoldDB" id="A0A2P2PUA4"/>
<keyword evidence="1" id="KW-0812">Transmembrane</keyword>
<sequence>MLQFHWYIVYISAFVILALDFSKCD</sequence>
<name>A0A2P2PUA4_RHIMU</name>
<evidence type="ECO:0000256" key="1">
    <source>
        <dbReference type="SAM" id="Phobius"/>
    </source>
</evidence>
<dbReference type="EMBL" id="GGEC01077826">
    <property type="protein sequence ID" value="MBX58310.1"/>
    <property type="molecule type" value="Transcribed_RNA"/>
</dbReference>